<dbReference type="InterPro" id="IPR057670">
    <property type="entry name" value="SH3_retrovirus"/>
</dbReference>
<name>A0A1J3EPB7_NOCCA</name>
<dbReference type="InterPro" id="IPR054722">
    <property type="entry name" value="PolX-like_BBD"/>
</dbReference>
<dbReference type="SMART" id="SM00343">
    <property type="entry name" value="ZnF_C2HC"/>
    <property type="match status" value="1"/>
</dbReference>
<evidence type="ECO:0000256" key="2">
    <source>
        <dbReference type="SAM" id="MobiDB-lite"/>
    </source>
</evidence>
<feature type="domain" description="Integrase catalytic" evidence="4">
    <location>
        <begin position="516"/>
        <end position="679"/>
    </location>
</feature>
<protein>
    <submittedName>
        <fullName evidence="5">Retrovirus-related Pol polyprotein from transposon TNT 1-94</fullName>
    </submittedName>
</protein>
<dbReference type="GO" id="GO:0008270">
    <property type="term" value="F:zinc ion binding"/>
    <property type="evidence" value="ECO:0007669"/>
    <property type="project" value="UniProtKB-KW"/>
</dbReference>
<keyword evidence="1" id="KW-0863">Zinc-finger</keyword>
<dbReference type="InterPro" id="IPR025724">
    <property type="entry name" value="GAG-pre-integrase_dom"/>
</dbReference>
<dbReference type="Gene3D" id="4.10.60.10">
    <property type="entry name" value="Zinc finger, CCHC-type"/>
    <property type="match status" value="1"/>
</dbReference>
<evidence type="ECO:0000256" key="1">
    <source>
        <dbReference type="PROSITE-ProRule" id="PRU00047"/>
    </source>
</evidence>
<dbReference type="InterPro" id="IPR001878">
    <property type="entry name" value="Znf_CCHC"/>
</dbReference>
<organism evidence="5">
    <name type="scientific">Noccaea caerulescens</name>
    <name type="common">Alpine penny-cress</name>
    <name type="synonym">Thlaspi caerulescens</name>
    <dbReference type="NCBI Taxonomy" id="107243"/>
    <lineage>
        <taxon>Eukaryota</taxon>
        <taxon>Viridiplantae</taxon>
        <taxon>Streptophyta</taxon>
        <taxon>Embryophyta</taxon>
        <taxon>Tracheophyta</taxon>
        <taxon>Spermatophyta</taxon>
        <taxon>Magnoliopsida</taxon>
        <taxon>eudicotyledons</taxon>
        <taxon>Gunneridae</taxon>
        <taxon>Pentapetalae</taxon>
        <taxon>rosids</taxon>
        <taxon>malvids</taxon>
        <taxon>Brassicales</taxon>
        <taxon>Brassicaceae</taxon>
        <taxon>Coluteocarpeae</taxon>
        <taxon>Noccaea</taxon>
    </lineage>
</organism>
<dbReference type="PANTHER" id="PTHR47592">
    <property type="entry name" value="PBF68 PROTEIN"/>
    <property type="match status" value="1"/>
</dbReference>
<dbReference type="InterPro" id="IPR001584">
    <property type="entry name" value="Integrase_cat-core"/>
</dbReference>
<accession>A0A1J3EPB7</accession>
<evidence type="ECO:0000259" key="4">
    <source>
        <dbReference type="PROSITE" id="PS50994"/>
    </source>
</evidence>
<dbReference type="Pfam" id="PF22936">
    <property type="entry name" value="Pol_BBD"/>
    <property type="match status" value="1"/>
</dbReference>
<feature type="compositionally biased region" description="Polar residues" evidence="2">
    <location>
        <begin position="286"/>
        <end position="295"/>
    </location>
</feature>
<evidence type="ECO:0000313" key="5">
    <source>
        <dbReference type="EMBL" id="JAU33890.1"/>
    </source>
</evidence>
<feature type="compositionally biased region" description="Basic and acidic residues" evidence="2">
    <location>
        <begin position="267"/>
        <end position="278"/>
    </location>
</feature>
<gene>
    <name evidence="5" type="ORF">LC_TR5250_c0_g1_i1_g.18504</name>
</gene>
<dbReference type="InterPro" id="IPR012337">
    <property type="entry name" value="RNaseH-like_sf"/>
</dbReference>
<dbReference type="Pfam" id="PF14223">
    <property type="entry name" value="Retrotran_gag_2"/>
    <property type="match status" value="1"/>
</dbReference>
<reference evidence="5" key="1">
    <citation type="submission" date="2016-07" db="EMBL/GenBank/DDBJ databases">
        <title>De novo transcriptome assembly of four accessions of the metal hyperaccumulator plant Noccaea caerulescens.</title>
        <authorList>
            <person name="Blande D."/>
            <person name="Halimaa P."/>
            <person name="Tervahauta A.I."/>
            <person name="Aarts M.G."/>
            <person name="Karenlampi S.O."/>
        </authorList>
    </citation>
    <scope>NUCLEOTIDE SEQUENCE</scope>
</reference>
<dbReference type="InterPro" id="IPR036397">
    <property type="entry name" value="RNaseH_sf"/>
</dbReference>
<dbReference type="EMBL" id="GEVK01018942">
    <property type="protein sequence ID" value="JAU33890.1"/>
    <property type="molecule type" value="Transcribed_RNA"/>
</dbReference>
<proteinExistence type="predicted"/>
<dbReference type="PANTHER" id="PTHR47592:SF29">
    <property type="entry name" value="ZINC FINGER, CCHC-TYPE"/>
    <property type="match status" value="1"/>
</dbReference>
<dbReference type="Pfam" id="PF00098">
    <property type="entry name" value="zf-CCHC"/>
    <property type="match status" value="1"/>
</dbReference>
<sequence length="827" mass="94948">MAGVSVREMTSKFGKLDKFEGVDFRRWKKKMHFLLTTLNVVHVLSMPMPLVAADPETEAYAEEVRAQLKWKNDDYICHGHILNGMSDSLFDVYQNVQSAKELWDALESKYMAEDASSKKFLVSNFNNYKMSDSRPVMEQYHELLRILGQFAQYDLKMDESISVSSIIDKLPPSWKDYRRTLKHQKEELSLIQLGSHLRIEESLRVQEGGKPKVADTSSINMMEESDDSKGKNKGKKRPFNSNTYNRSNKRSKPVCWNCKKPGHFKSDCRAGKDKDKTPQKRFGQGSKDQGQSPHQGQIYEIDTYPKLYYVSKISEACYVQDDDVSWWIDSGATTHVCKDRGWFKTYESVEDGSVLYMGNESTAPILGRGKVVLEFSSGKSLHLNDVIHVPRIRKNLVSGSVLNKSGYKQVYESDKYVLSKRGLFVGFGYFCNGMFMLNINKVINSSYMTCSNMDPSVPTTVGNDSFLWHMRLGHVHYARMLEMSKEGLIPGFDMNIEKCGTCMLTKITRKKFDSIVRVSKVLGLIHSDLCDLHATPSLGNKKYFVTFIDDYSRYCSVYLLHSKDEALEKFKVYKTEVELQQSNLIKKLRTDRGGEYYDPAYFQSVGIIHEITAPYTPQQNGVSERKNRVLKEMVNSMLSYSGLSDGFWGEGMLTACYLLNRVHNKRNKVTPYELWYKKKPNLNYLRVWGCRAVVRLPQPKIRTLGERGIDCIFIGYAEHSKAYRFYVIEPNDSIAVHTVIESRDAIFDENRFTSIPRPKDLVSFGTGQGDGTIVRSNISTCVPTSSESPVLRRSKREGLRNHLVLNSKFIWWKVQEMRLLYNTHIVT</sequence>
<dbReference type="PROSITE" id="PS50994">
    <property type="entry name" value="INTEGRASE"/>
    <property type="match status" value="1"/>
</dbReference>
<dbReference type="GO" id="GO:0003676">
    <property type="term" value="F:nucleic acid binding"/>
    <property type="evidence" value="ECO:0007669"/>
    <property type="project" value="InterPro"/>
</dbReference>
<dbReference type="Gene3D" id="3.30.420.10">
    <property type="entry name" value="Ribonuclease H-like superfamily/Ribonuclease H"/>
    <property type="match status" value="1"/>
</dbReference>
<dbReference type="AlphaFoldDB" id="A0A1J3EPB7"/>
<dbReference type="SUPFAM" id="SSF57756">
    <property type="entry name" value="Retrovirus zinc finger-like domains"/>
    <property type="match status" value="1"/>
</dbReference>
<dbReference type="GO" id="GO:0015074">
    <property type="term" value="P:DNA integration"/>
    <property type="evidence" value="ECO:0007669"/>
    <property type="project" value="InterPro"/>
</dbReference>
<feature type="domain" description="CCHC-type" evidence="3">
    <location>
        <begin position="255"/>
        <end position="269"/>
    </location>
</feature>
<dbReference type="PROSITE" id="PS50158">
    <property type="entry name" value="ZF_CCHC"/>
    <property type="match status" value="1"/>
</dbReference>
<evidence type="ECO:0000259" key="3">
    <source>
        <dbReference type="PROSITE" id="PS50158"/>
    </source>
</evidence>
<keyword evidence="1" id="KW-0479">Metal-binding</keyword>
<feature type="region of interest" description="Disordered" evidence="2">
    <location>
        <begin position="267"/>
        <end position="296"/>
    </location>
</feature>
<feature type="region of interest" description="Disordered" evidence="2">
    <location>
        <begin position="202"/>
        <end position="252"/>
    </location>
</feature>
<dbReference type="SUPFAM" id="SSF53098">
    <property type="entry name" value="Ribonuclease H-like"/>
    <property type="match status" value="1"/>
</dbReference>
<keyword evidence="1" id="KW-0862">Zinc</keyword>
<dbReference type="InterPro" id="IPR036875">
    <property type="entry name" value="Znf_CCHC_sf"/>
</dbReference>
<feature type="compositionally biased region" description="Basic and acidic residues" evidence="2">
    <location>
        <begin position="202"/>
        <end position="213"/>
    </location>
</feature>
<dbReference type="Pfam" id="PF13976">
    <property type="entry name" value="gag_pre-integrs"/>
    <property type="match status" value="1"/>
</dbReference>
<dbReference type="Pfam" id="PF25597">
    <property type="entry name" value="SH3_retrovirus"/>
    <property type="match status" value="1"/>
</dbReference>